<dbReference type="GeneID" id="26803887"/>
<reference evidence="1 2" key="1">
    <citation type="submission" date="2014-06" db="EMBL/GenBank/DDBJ databases">
        <title>The Genome of the Aflatoxigenic Filamentous Fungus Aspergillus nomius.</title>
        <authorList>
            <person name="Moore M.G."/>
            <person name="Shannon B.M."/>
            <person name="Brian M.M."/>
        </authorList>
    </citation>
    <scope>NUCLEOTIDE SEQUENCE [LARGE SCALE GENOMIC DNA]</scope>
    <source>
        <strain evidence="1 2">NRRL 13137</strain>
    </source>
</reference>
<evidence type="ECO:0000313" key="2">
    <source>
        <dbReference type="Proteomes" id="UP000037505"/>
    </source>
</evidence>
<dbReference type="OrthoDB" id="4503001at2759"/>
<dbReference type="RefSeq" id="XP_015411036.1">
    <property type="nucleotide sequence ID" value="XM_015547340.1"/>
</dbReference>
<dbReference type="EMBL" id="JNOM01000019">
    <property type="protein sequence ID" value="KNG90113.1"/>
    <property type="molecule type" value="Genomic_DNA"/>
</dbReference>
<organism evidence="1 2">
    <name type="scientific">Aspergillus nomiae NRRL (strain ATCC 15546 / NRRL 13137 / CBS 260.88 / M93)</name>
    <dbReference type="NCBI Taxonomy" id="1509407"/>
    <lineage>
        <taxon>Eukaryota</taxon>
        <taxon>Fungi</taxon>
        <taxon>Dikarya</taxon>
        <taxon>Ascomycota</taxon>
        <taxon>Pezizomycotina</taxon>
        <taxon>Eurotiomycetes</taxon>
        <taxon>Eurotiomycetidae</taxon>
        <taxon>Eurotiales</taxon>
        <taxon>Aspergillaceae</taxon>
        <taxon>Aspergillus</taxon>
        <taxon>Aspergillus subgen. Circumdati</taxon>
    </lineage>
</organism>
<dbReference type="PANTHER" id="PTHR10622:SF10">
    <property type="entry name" value="HET DOMAIN-CONTAINING PROTEIN"/>
    <property type="match status" value="1"/>
</dbReference>
<evidence type="ECO:0000313" key="1">
    <source>
        <dbReference type="EMBL" id="KNG90113.1"/>
    </source>
</evidence>
<protein>
    <recommendedName>
        <fullName evidence="3">Heterokaryon incompatibility domain-containing protein</fullName>
    </recommendedName>
</protein>
<accession>A0A0L1JFF8</accession>
<name>A0A0L1JFF8_ASPN3</name>
<dbReference type="AlphaFoldDB" id="A0A0L1JFF8"/>
<dbReference type="Proteomes" id="UP000037505">
    <property type="component" value="Unassembled WGS sequence"/>
</dbReference>
<sequence length="396" mass="45350">MLPHKLIYSADGGPRDYRTLLNFPPQFAIFSRCWDIESVQDPEPPHLFLSDIERDKLACKKAIEYDHEWLWTKSTCADHISSNDLLRCIYDIYAKASLCFVYLSDIGPHQDWKESVWFRRTDTLLELVASGNILFFRSDWTKVGSKDDLCEELSLLTNIDEKVLKDPGKVQSCSVAERMSWASHRQPPVNRHGKPINEESAYCMIGIFRVSESFVPEYGVGLKEAMLQLQHEIMEACPNDLSIFEWTHSDINDPRTNGILAGSPFQFRWCHDVEIVNVRETIEKIPRSESSDEMFSIKVHAIAQGPGQISWVLNCYHREFGSHSCTLIPLSKEPPKSPETTTVGCHRTDISKVSNIDLSFVDRKQTRTGRLYIRKDGTAFFRRGDFAANPPDVLMD</sequence>
<evidence type="ECO:0008006" key="3">
    <source>
        <dbReference type="Google" id="ProtNLM"/>
    </source>
</evidence>
<proteinExistence type="predicted"/>
<dbReference type="PANTHER" id="PTHR10622">
    <property type="entry name" value="HET DOMAIN-CONTAINING PROTEIN"/>
    <property type="match status" value="1"/>
</dbReference>
<keyword evidence="2" id="KW-1185">Reference proteome</keyword>
<comment type="caution">
    <text evidence="1">The sequence shown here is derived from an EMBL/GenBank/DDBJ whole genome shotgun (WGS) entry which is preliminary data.</text>
</comment>
<gene>
    <name evidence="1" type="ORF">ANOM_002083</name>
</gene>
<dbReference type="STRING" id="1509407.A0A0L1JFF8"/>